<keyword evidence="3" id="KW-1185">Reference proteome</keyword>
<proteinExistence type="predicted"/>
<dbReference type="Proteomes" id="UP000464637">
    <property type="component" value="Segment"/>
</dbReference>
<evidence type="ECO:0000313" key="2">
    <source>
        <dbReference type="EMBL" id="QHR75055.1"/>
    </source>
</evidence>
<dbReference type="EMBL" id="MN850642">
    <property type="protein sequence ID" value="QHR75055.1"/>
    <property type="molecule type" value="Genomic_DNA"/>
</dbReference>
<protein>
    <submittedName>
        <fullName evidence="2">Uncharacterized protein</fullName>
    </submittedName>
</protein>
<reference evidence="3" key="1">
    <citation type="submission" date="2019-12" db="EMBL/GenBank/DDBJ databases">
        <authorList>
            <person name="Olsen N.S."/>
            <person name="Junco L.M.F."/>
            <person name="Kot W."/>
            <person name="Hansen L.H."/>
        </authorList>
    </citation>
    <scope>NUCLEOTIDE SEQUENCE [LARGE SCALE GENOMIC DNA]</scope>
</reference>
<sequence length="94" mass="10982">MVDSSDSSCYSYPRKVNNTTPINREDKKIMNAYGIKVRRNTRQVVTNQVICRVDVTINNGQGLYKFRRGHSYTLQQLNRCALTKGQINHWFNKK</sequence>
<name>A0A6B9XF98_9CAUD</name>
<evidence type="ECO:0000313" key="3">
    <source>
        <dbReference type="Proteomes" id="UP000464637"/>
    </source>
</evidence>
<accession>A0A6B9XF98</accession>
<organism evidence="2 3">
    <name type="scientific">Escherichia phage navn</name>
    <dbReference type="NCBI Taxonomy" id="2696430"/>
    <lineage>
        <taxon>Viruses</taxon>
        <taxon>Duplodnaviria</taxon>
        <taxon>Heunggongvirae</taxon>
        <taxon>Uroviricota</taxon>
        <taxon>Caudoviricetes</taxon>
        <taxon>Vequintavirinae</taxon>
        <taxon>Vequintavirus</taxon>
        <taxon>Vequintavirus navn</taxon>
    </lineage>
</organism>
<feature type="region of interest" description="Disordered" evidence="1">
    <location>
        <begin position="1"/>
        <end position="20"/>
    </location>
</feature>
<evidence type="ECO:0000256" key="1">
    <source>
        <dbReference type="SAM" id="MobiDB-lite"/>
    </source>
</evidence>
<gene>
    <name evidence="2" type="ORF">navn_155</name>
</gene>